<dbReference type="Proteomes" id="UP001434883">
    <property type="component" value="Unassembled WGS sequence"/>
</dbReference>
<accession>A0ABV0R1H9</accession>
<evidence type="ECO:0000313" key="4">
    <source>
        <dbReference type="Proteomes" id="UP001434883"/>
    </source>
</evidence>
<dbReference type="InterPro" id="IPR022056">
    <property type="entry name" value="CpG-bd_C"/>
</dbReference>
<keyword evidence="1" id="KW-0175">Coiled coil</keyword>
<organism evidence="3 4">
    <name type="scientific">Xenoophorus captivus</name>
    <dbReference type="NCBI Taxonomy" id="1517983"/>
    <lineage>
        <taxon>Eukaryota</taxon>
        <taxon>Metazoa</taxon>
        <taxon>Chordata</taxon>
        <taxon>Craniata</taxon>
        <taxon>Vertebrata</taxon>
        <taxon>Euteleostomi</taxon>
        <taxon>Actinopterygii</taxon>
        <taxon>Neopterygii</taxon>
        <taxon>Teleostei</taxon>
        <taxon>Neoteleostei</taxon>
        <taxon>Acanthomorphata</taxon>
        <taxon>Ovalentaria</taxon>
        <taxon>Atherinomorphae</taxon>
        <taxon>Cyprinodontiformes</taxon>
        <taxon>Goodeidae</taxon>
        <taxon>Xenoophorus</taxon>
    </lineage>
</organism>
<dbReference type="InterPro" id="IPR037869">
    <property type="entry name" value="Spp1/CFP1"/>
</dbReference>
<keyword evidence="4" id="KW-1185">Reference proteome</keyword>
<evidence type="ECO:0000313" key="3">
    <source>
        <dbReference type="EMBL" id="MEQ2201884.1"/>
    </source>
</evidence>
<feature type="coiled-coil region" evidence="1">
    <location>
        <begin position="54"/>
        <end position="88"/>
    </location>
</feature>
<sequence>MIMLDTLSACKEMSSPKQYFLFPTCSRIYEILPQRIQQWQQSPCIAEEHGKKQLERIRRDQQNARLRLTDMERRFHELEGIIAKAKQQAVQQDEEVLSFSSKPNSRMFAADFKDGKT</sequence>
<name>A0ABV0R1H9_9TELE</name>
<gene>
    <name evidence="3" type="primary">CXXC1</name>
    <name evidence="3" type="ORF">XENOCAPTIV_019932</name>
</gene>
<evidence type="ECO:0000259" key="2">
    <source>
        <dbReference type="Pfam" id="PF12269"/>
    </source>
</evidence>
<evidence type="ECO:0000256" key="1">
    <source>
        <dbReference type="SAM" id="Coils"/>
    </source>
</evidence>
<dbReference type="PANTHER" id="PTHR46174:SF4">
    <property type="entry name" value="CXXC-TYPE ZINC FINGER PROTEIN 1"/>
    <property type="match status" value="1"/>
</dbReference>
<feature type="domain" description="CpG binding protein C-terminal" evidence="2">
    <location>
        <begin position="26"/>
        <end position="96"/>
    </location>
</feature>
<dbReference type="Pfam" id="PF12269">
    <property type="entry name" value="CpG_bind_C"/>
    <property type="match status" value="1"/>
</dbReference>
<reference evidence="3 4" key="1">
    <citation type="submission" date="2021-06" db="EMBL/GenBank/DDBJ databases">
        <authorList>
            <person name="Palmer J.M."/>
        </authorList>
    </citation>
    <scope>NUCLEOTIDE SEQUENCE [LARGE SCALE GENOMIC DNA]</scope>
    <source>
        <strain evidence="3 4">XC_2019</strain>
        <tissue evidence="3">Muscle</tissue>
    </source>
</reference>
<dbReference type="PANTHER" id="PTHR46174">
    <property type="entry name" value="CXXC-TYPE ZINC FINGER PROTEIN 1"/>
    <property type="match status" value="1"/>
</dbReference>
<comment type="caution">
    <text evidence="3">The sequence shown here is derived from an EMBL/GenBank/DDBJ whole genome shotgun (WGS) entry which is preliminary data.</text>
</comment>
<proteinExistence type="predicted"/>
<protein>
    <submittedName>
        <fullName evidence="3">CXXC-type zinc finger protein 1</fullName>
    </submittedName>
</protein>
<dbReference type="EMBL" id="JAHRIN010029471">
    <property type="protein sequence ID" value="MEQ2201884.1"/>
    <property type="molecule type" value="Genomic_DNA"/>
</dbReference>